<dbReference type="AlphaFoldDB" id="K2S5K2"/>
<protein>
    <submittedName>
        <fullName evidence="1">Uncharacterized protein</fullName>
    </submittedName>
</protein>
<sequence>MTTAPPRCFPTRCSHASQIDINEITLAEEALDEQRHSKLHVGYYDDDTTTGNLYGRLQPVWKARAGFQIGGSLTLHVALKPSKVIWSVGDKVLSRGAVELHTVWKQQCNIGMDGREEYVRKMMWEPELNDGPKRDAIFAAVKTLQQLQKRVVEHEQYRSWNLDTENIDFGD</sequence>
<comment type="caution">
    <text evidence="1">The sequence shown here is derived from an EMBL/GenBank/DDBJ whole genome shotgun (WGS) entry which is preliminary data.</text>
</comment>
<evidence type="ECO:0000313" key="2">
    <source>
        <dbReference type="Proteomes" id="UP000007129"/>
    </source>
</evidence>
<organism evidence="1 2">
    <name type="scientific">Macrophomina phaseolina (strain MS6)</name>
    <name type="common">Charcoal rot fungus</name>
    <dbReference type="NCBI Taxonomy" id="1126212"/>
    <lineage>
        <taxon>Eukaryota</taxon>
        <taxon>Fungi</taxon>
        <taxon>Dikarya</taxon>
        <taxon>Ascomycota</taxon>
        <taxon>Pezizomycotina</taxon>
        <taxon>Dothideomycetes</taxon>
        <taxon>Dothideomycetes incertae sedis</taxon>
        <taxon>Botryosphaeriales</taxon>
        <taxon>Botryosphaeriaceae</taxon>
        <taxon>Macrophomina</taxon>
    </lineage>
</organism>
<dbReference type="InParanoid" id="K2S5K2"/>
<dbReference type="OrthoDB" id="10374784at2759"/>
<accession>K2S5K2</accession>
<reference evidence="1 2" key="1">
    <citation type="journal article" date="2012" name="BMC Genomics">
        <title>Tools to kill: Genome of one of the most destructive plant pathogenic fungi Macrophomina phaseolina.</title>
        <authorList>
            <person name="Islam M.S."/>
            <person name="Haque M.S."/>
            <person name="Islam M.M."/>
            <person name="Emdad E.M."/>
            <person name="Halim A."/>
            <person name="Hossen Q.M.M."/>
            <person name="Hossain M.Z."/>
            <person name="Ahmed B."/>
            <person name="Rahim S."/>
            <person name="Rahman M.S."/>
            <person name="Alam M.M."/>
            <person name="Hou S."/>
            <person name="Wan X."/>
            <person name="Saito J.A."/>
            <person name="Alam M."/>
        </authorList>
    </citation>
    <scope>NUCLEOTIDE SEQUENCE [LARGE SCALE GENOMIC DNA]</scope>
    <source>
        <strain evidence="1 2">MS6</strain>
    </source>
</reference>
<dbReference type="HOGENOM" id="CLU_1563145_0_0_1"/>
<dbReference type="EMBL" id="AHHD01000090">
    <property type="protein sequence ID" value="EKG20297.1"/>
    <property type="molecule type" value="Genomic_DNA"/>
</dbReference>
<proteinExistence type="predicted"/>
<name>K2S5K2_MACPH</name>
<dbReference type="VEuPathDB" id="FungiDB:MPH_02415"/>
<gene>
    <name evidence="1" type="ORF">MPH_02415</name>
</gene>
<evidence type="ECO:0000313" key="1">
    <source>
        <dbReference type="EMBL" id="EKG20297.1"/>
    </source>
</evidence>
<dbReference type="Proteomes" id="UP000007129">
    <property type="component" value="Unassembled WGS sequence"/>
</dbReference>